<dbReference type="EMBL" id="ACIJ02000028">
    <property type="protein sequence ID" value="EEX70628.1"/>
    <property type="molecule type" value="Genomic_DNA"/>
</dbReference>
<evidence type="ECO:0000313" key="3">
    <source>
        <dbReference type="Proteomes" id="UP000003460"/>
    </source>
</evidence>
<name>C9LKA6_9BACT</name>
<reference evidence="2" key="1">
    <citation type="submission" date="2009-09" db="EMBL/GenBank/DDBJ databases">
        <authorList>
            <person name="Weinstock G."/>
            <person name="Sodergren E."/>
            <person name="Clifton S."/>
            <person name="Fulton L."/>
            <person name="Fulton B."/>
            <person name="Courtney L."/>
            <person name="Fronick C."/>
            <person name="Harrison M."/>
            <person name="Strong C."/>
            <person name="Farmer C."/>
            <person name="Delahaunty K."/>
            <person name="Markovic C."/>
            <person name="Hall O."/>
            <person name="Minx P."/>
            <person name="Tomlinson C."/>
            <person name="Mitreva M."/>
            <person name="Nelson J."/>
            <person name="Hou S."/>
            <person name="Wollam A."/>
            <person name="Pepin K.H."/>
            <person name="Johnson M."/>
            <person name="Bhonagiri V."/>
            <person name="Nash W.E."/>
            <person name="Warren W."/>
            <person name="Chinwalla A."/>
            <person name="Mardis E.R."/>
            <person name="Wilson R.K."/>
        </authorList>
    </citation>
    <scope>NUCLEOTIDE SEQUENCE [LARGE SCALE GENOMIC DNA]</scope>
    <source>
        <strain evidence="2">ATCC 51259</strain>
    </source>
</reference>
<feature type="domain" description="Transposase DDE" evidence="1">
    <location>
        <begin position="6"/>
        <end position="425"/>
    </location>
</feature>
<dbReference type="eggNOG" id="ENOG502Z8NP">
    <property type="taxonomic scope" value="Bacteria"/>
</dbReference>
<dbReference type="InterPro" id="IPR047960">
    <property type="entry name" value="Transpos_IS1380"/>
</dbReference>
<evidence type="ECO:0000313" key="2">
    <source>
        <dbReference type="EMBL" id="EEX70628.1"/>
    </source>
</evidence>
<gene>
    <name evidence="2" type="ORF">GCWU000325_02671</name>
</gene>
<comment type="caution">
    <text evidence="2">The sequence shown here is derived from an EMBL/GenBank/DDBJ whole genome shotgun (WGS) entry which is preliminary data.</text>
</comment>
<evidence type="ECO:0000259" key="1">
    <source>
        <dbReference type="Pfam" id="PF13701"/>
    </source>
</evidence>
<protein>
    <submittedName>
        <fullName evidence="2">Transposase, IS4 family</fullName>
    </submittedName>
</protein>
<dbReference type="AlphaFoldDB" id="C9LKA6"/>
<dbReference type="NCBIfam" id="NF033539">
    <property type="entry name" value="transpos_IS1380"/>
    <property type="match status" value="1"/>
</dbReference>
<organism evidence="2 3">
    <name type="scientific">Alloprevotella tannerae ATCC 51259</name>
    <dbReference type="NCBI Taxonomy" id="626522"/>
    <lineage>
        <taxon>Bacteria</taxon>
        <taxon>Pseudomonadati</taxon>
        <taxon>Bacteroidota</taxon>
        <taxon>Bacteroidia</taxon>
        <taxon>Bacteroidales</taxon>
        <taxon>Prevotellaceae</taxon>
        <taxon>Alloprevotella</taxon>
    </lineage>
</organism>
<dbReference type="STRING" id="626522.GCWU000325_02671"/>
<keyword evidence="3" id="KW-1185">Reference proteome</keyword>
<accession>C9LKA6</accession>
<dbReference type="Proteomes" id="UP000003460">
    <property type="component" value="Unassembled WGS sequence"/>
</dbReference>
<dbReference type="GeneID" id="84577210"/>
<dbReference type="Pfam" id="PF13701">
    <property type="entry name" value="DDE_Tnp_1_4"/>
    <property type="match status" value="1"/>
</dbReference>
<sequence length="461" mass="53075">MTKVAIKNENITSFGGIYHIMDVFSKLGFEKLTESVLGKRGCSGKAFSHGSIFGSLFFSYLCGGECLEDINALIGQFRQRPDTLLPGADTVGRGLNELAEENIIYKSETSGKSYSFNTAQKLNTLLLRMIRRMGLIKVGSHVDLDFDHQFIPAHKFDAKYSYKQDFGYFPGWASIGGIIVGGENRDGNTNVRFHQEDTLRRIMDRVTSELGVVIERFRADCGSFSKEIIQTVEQRCNTFYIRAANCDNRCEDFRRLKEWKSVEVGYERCDVTSVSIDNLIEGKSYRLVVQRSPLKDKHGREQTYMFGVIYTYRCILTNNWTSTEKDIITFYNERGASEKNFDIQNNDFGWSHLPFSFMAENMVFMMVTAMLKNFYLYLVRHISDKVKPLKKTSRLKAFILHFVSVPAKWVRTGRQNVLNLYSHSLKTIFQHKACTNKLYADSFYKVQKNSHSSFEVICCRR</sequence>
<dbReference type="InterPro" id="IPR025668">
    <property type="entry name" value="Tnp_DDE_dom"/>
</dbReference>
<dbReference type="RefSeq" id="WP_006256492.1">
    <property type="nucleotide sequence ID" value="NZ_GG700643.1"/>
</dbReference>
<proteinExistence type="predicted"/>
<dbReference type="HOGENOM" id="CLU_064009_0_0_10"/>